<dbReference type="EMBL" id="MU858087">
    <property type="protein sequence ID" value="KAK4214880.1"/>
    <property type="molecule type" value="Genomic_DNA"/>
</dbReference>
<evidence type="ECO:0000313" key="2">
    <source>
        <dbReference type="EMBL" id="KAK4214880.1"/>
    </source>
</evidence>
<name>A0AAN6YBL6_9PEZI</name>
<keyword evidence="3" id="KW-1185">Reference proteome</keyword>
<feature type="compositionally biased region" description="Low complexity" evidence="1">
    <location>
        <begin position="441"/>
        <end position="452"/>
    </location>
</feature>
<feature type="compositionally biased region" description="Low complexity" evidence="1">
    <location>
        <begin position="15"/>
        <end position="34"/>
    </location>
</feature>
<reference evidence="2" key="2">
    <citation type="submission" date="2023-05" db="EMBL/GenBank/DDBJ databases">
        <authorList>
            <consortium name="Lawrence Berkeley National Laboratory"/>
            <person name="Steindorff A."/>
            <person name="Hensen N."/>
            <person name="Bonometti L."/>
            <person name="Westerberg I."/>
            <person name="Brannstrom I.O."/>
            <person name="Guillou S."/>
            <person name="Cros-Aarteil S."/>
            <person name="Calhoun S."/>
            <person name="Haridas S."/>
            <person name="Kuo A."/>
            <person name="Mondo S."/>
            <person name="Pangilinan J."/>
            <person name="Riley R."/>
            <person name="Labutti K."/>
            <person name="Andreopoulos B."/>
            <person name="Lipzen A."/>
            <person name="Chen C."/>
            <person name="Yanf M."/>
            <person name="Daum C."/>
            <person name="Ng V."/>
            <person name="Clum A."/>
            <person name="Ohm R."/>
            <person name="Martin F."/>
            <person name="Silar P."/>
            <person name="Natvig D."/>
            <person name="Lalanne C."/>
            <person name="Gautier V."/>
            <person name="Ament-Velasquez S.L."/>
            <person name="Kruys A."/>
            <person name="Hutchinson M.I."/>
            <person name="Powell A.J."/>
            <person name="Barry K."/>
            <person name="Miller A.N."/>
            <person name="Grigoriev I.V."/>
            <person name="Debuchy R."/>
            <person name="Gladieux P."/>
            <person name="Thoren M.H."/>
            <person name="Johannesson H."/>
        </authorList>
    </citation>
    <scope>NUCLEOTIDE SEQUENCE</scope>
    <source>
        <strain evidence="2">PSN293</strain>
    </source>
</reference>
<reference evidence="2" key="1">
    <citation type="journal article" date="2023" name="Mol. Phylogenet. Evol.">
        <title>Genome-scale phylogeny and comparative genomics of the fungal order Sordariales.</title>
        <authorList>
            <person name="Hensen N."/>
            <person name="Bonometti L."/>
            <person name="Westerberg I."/>
            <person name="Brannstrom I.O."/>
            <person name="Guillou S."/>
            <person name="Cros-Aarteil S."/>
            <person name="Calhoun S."/>
            <person name="Haridas S."/>
            <person name="Kuo A."/>
            <person name="Mondo S."/>
            <person name="Pangilinan J."/>
            <person name="Riley R."/>
            <person name="LaButti K."/>
            <person name="Andreopoulos B."/>
            <person name="Lipzen A."/>
            <person name="Chen C."/>
            <person name="Yan M."/>
            <person name="Daum C."/>
            <person name="Ng V."/>
            <person name="Clum A."/>
            <person name="Steindorff A."/>
            <person name="Ohm R.A."/>
            <person name="Martin F."/>
            <person name="Silar P."/>
            <person name="Natvig D.O."/>
            <person name="Lalanne C."/>
            <person name="Gautier V."/>
            <person name="Ament-Velasquez S.L."/>
            <person name="Kruys A."/>
            <person name="Hutchinson M.I."/>
            <person name="Powell A.J."/>
            <person name="Barry K."/>
            <person name="Miller A.N."/>
            <person name="Grigoriev I.V."/>
            <person name="Debuchy R."/>
            <person name="Gladieux P."/>
            <person name="Hiltunen Thoren M."/>
            <person name="Johannesson H."/>
        </authorList>
    </citation>
    <scope>NUCLEOTIDE SEQUENCE</scope>
    <source>
        <strain evidence="2">PSN293</strain>
    </source>
</reference>
<gene>
    <name evidence="2" type="ORF">QBC37DRAFT_142147</name>
</gene>
<feature type="region of interest" description="Disordered" evidence="1">
    <location>
        <begin position="261"/>
        <end position="282"/>
    </location>
</feature>
<dbReference type="AlphaFoldDB" id="A0AAN6YBL6"/>
<organism evidence="2 3">
    <name type="scientific">Rhypophila decipiens</name>
    <dbReference type="NCBI Taxonomy" id="261697"/>
    <lineage>
        <taxon>Eukaryota</taxon>
        <taxon>Fungi</taxon>
        <taxon>Dikarya</taxon>
        <taxon>Ascomycota</taxon>
        <taxon>Pezizomycotina</taxon>
        <taxon>Sordariomycetes</taxon>
        <taxon>Sordariomycetidae</taxon>
        <taxon>Sordariales</taxon>
        <taxon>Naviculisporaceae</taxon>
        <taxon>Rhypophila</taxon>
    </lineage>
</organism>
<feature type="region of interest" description="Disordered" evidence="1">
    <location>
        <begin position="82"/>
        <end position="113"/>
    </location>
</feature>
<comment type="caution">
    <text evidence="2">The sequence shown here is derived from an EMBL/GenBank/DDBJ whole genome shotgun (WGS) entry which is preliminary data.</text>
</comment>
<accession>A0AAN6YBL6</accession>
<sequence>MYQLPQLKPAGGNRTRSNSTATTATTTTSTTTALPSSTGWIPHIWKKTCIIQQDFRMEENTQMSIFYNVMPDSLRNRIPPIPSFRRKVSGPRDAATTAVPGATSSTCSSPAVARATTPTTDKHAVGLFGSPFSSGCTTPVSDAETAVMHMSEASSEADTDQQTTPDLDAFAFADARNLASSMSMLPPAPENNDTGINWRCGAQGFGLVISSAQESRSRRSDDYNSCFERSSYIDGVQYMLQGLPRDLDPTEAAILRRSMPPALSDSLSSKDRHHSHRKLSSDPYVDGTDKTFSRAVDDDRNLVHSLLLFVLIYMKNWMLWVMPYVLLLSGEVISFEREHNIAGMVLSKCMAGMSASLRAIKAMSHGPLGQYLGSVLEYFAEGVSGALQEFAKDWFAGMKFERDLFRGNSVENKYSKLDEMDGSGGGGGCYGYGQPGYGYGRQQQQCHGQGQQPRLRTRMR</sequence>
<evidence type="ECO:0000313" key="3">
    <source>
        <dbReference type="Proteomes" id="UP001301769"/>
    </source>
</evidence>
<protein>
    <submittedName>
        <fullName evidence="2">Uncharacterized protein</fullName>
    </submittedName>
</protein>
<feature type="region of interest" description="Disordered" evidence="1">
    <location>
        <begin position="1"/>
        <end position="34"/>
    </location>
</feature>
<proteinExistence type="predicted"/>
<feature type="region of interest" description="Disordered" evidence="1">
    <location>
        <begin position="441"/>
        <end position="460"/>
    </location>
</feature>
<dbReference type="Proteomes" id="UP001301769">
    <property type="component" value="Unassembled WGS sequence"/>
</dbReference>
<evidence type="ECO:0000256" key="1">
    <source>
        <dbReference type="SAM" id="MobiDB-lite"/>
    </source>
</evidence>